<keyword evidence="2 5" id="KW-0812">Transmembrane</keyword>
<feature type="transmembrane region" description="Helical" evidence="5">
    <location>
        <begin position="371"/>
        <end position="388"/>
    </location>
</feature>
<comment type="subcellular location">
    <subcellularLocation>
        <location evidence="1">Membrane</location>
        <topology evidence="1">Multi-pass membrane protein</topology>
    </subcellularLocation>
</comment>
<proteinExistence type="predicted"/>
<feature type="transmembrane region" description="Helical" evidence="5">
    <location>
        <begin position="257"/>
        <end position="277"/>
    </location>
</feature>
<dbReference type="InterPro" id="IPR044878">
    <property type="entry name" value="UbiA_sf"/>
</dbReference>
<feature type="transmembrane region" description="Helical" evidence="5">
    <location>
        <begin position="347"/>
        <end position="365"/>
    </location>
</feature>
<keyword evidence="4 5" id="KW-0472">Membrane</keyword>
<protein>
    <recommendedName>
        <fullName evidence="8">UbiA prenyltransferase</fullName>
    </recommendedName>
</protein>
<organism evidence="6 7">
    <name type="scientific">Candidatus Magasanikbacteria bacterium GW2011_GWA2_56_11</name>
    <dbReference type="NCBI Taxonomy" id="1619044"/>
    <lineage>
        <taxon>Bacteria</taxon>
        <taxon>Candidatus Magasanikiibacteriota</taxon>
    </lineage>
</organism>
<feature type="transmembrane region" description="Helical" evidence="5">
    <location>
        <begin position="298"/>
        <end position="317"/>
    </location>
</feature>
<dbReference type="Pfam" id="PF01040">
    <property type="entry name" value="UbiA"/>
    <property type="match status" value="1"/>
</dbReference>
<dbReference type="EMBL" id="LCRX01000003">
    <property type="protein sequence ID" value="KKW42862.1"/>
    <property type="molecule type" value="Genomic_DNA"/>
</dbReference>
<feature type="transmembrane region" description="Helical" evidence="5">
    <location>
        <begin position="228"/>
        <end position="251"/>
    </location>
</feature>
<dbReference type="GO" id="GO:0016020">
    <property type="term" value="C:membrane"/>
    <property type="evidence" value="ECO:0007669"/>
    <property type="project" value="UniProtKB-SubCell"/>
</dbReference>
<dbReference type="Proteomes" id="UP000033870">
    <property type="component" value="Unassembled WGS sequence"/>
</dbReference>
<evidence type="ECO:0000313" key="7">
    <source>
        <dbReference type="Proteomes" id="UP000033870"/>
    </source>
</evidence>
<evidence type="ECO:0000313" key="6">
    <source>
        <dbReference type="EMBL" id="KKW42862.1"/>
    </source>
</evidence>
<keyword evidence="3 5" id="KW-1133">Transmembrane helix</keyword>
<gene>
    <name evidence="6" type="ORF">UY92_C0003G0068</name>
</gene>
<comment type="caution">
    <text evidence="6">The sequence shown here is derived from an EMBL/GenBank/DDBJ whole genome shotgun (WGS) entry which is preliminary data.</text>
</comment>
<evidence type="ECO:0000256" key="4">
    <source>
        <dbReference type="ARBA" id="ARBA00023136"/>
    </source>
</evidence>
<dbReference type="AlphaFoldDB" id="A0A0G2AND6"/>
<feature type="transmembrane region" description="Helical" evidence="5">
    <location>
        <begin position="443"/>
        <end position="462"/>
    </location>
</feature>
<evidence type="ECO:0000256" key="2">
    <source>
        <dbReference type="ARBA" id="ARBA00022692"/>
    </source>
</evidence>
<evidence type="ECO:0000256" key="1">
    <source>
        <dbReference type="ARBA" id="ARBA00004141"/>
    </source>
</evidence>
<evidence type="ECO:0008006" key="8">
    <source>
        <dbReference type="Google" id="ProtNLM"/>
    </source>
</evidence>
<dbReference type="InterPro" id="IPR000537">
    <property type="entry name" value="UbiA_prenyltransferase"/>
</dbReference>
<accession>A0A0G2AND6</accession>
<feature type="transmembrane region" description="Helical" evidence="5">
    <location>
        <begin position="418"/>
        <end position="437"/>
    </location>
</feature>
<feature type="transmembrane region" description="Helical" evidence="5">
    <location>
        <begin position="323"/>
        <end position="340"/>
    </location>
</feature>
<evidence type="ECO:0000256" key="5">
    <source>
        <dbReference type="SAM" id="Phobius"/>
    </source>
</evidence>
<dbReference type="GO" id="GO:0016765">
    <property type="term" value="F:transferase activity, transferring alkyl or aryl (other than methyl) groups"/>
    <property type="evidence" value="ECO:0007669"/>
    <property type="project" value="InterPro"/>
</dbReference>
<name>A0A0G2AND6_9BACT</name>
<reference evidence="6 7" key="1">
    <citation type="journal article" date="2015" name="Nature">
        <title>rRNA introns, odd ribosomes, and small enigmatic genomes across a large radiation of phyla.</title>
        <authorList>
            <person name="Brown C.T."/>
            <person name="Hug L.A."/>
            <person name="Thomas B.C."/>
            <person name="Sharon I."/>
            <person name="Castelle C.J."/>
            <person name="Singh A."/>
            <person name="Wilkins M.J."/>
            <person name="Williams K.H."/>
            <person name="Banfield J.F."/>
        </authorList>
    </citation>
    <scope>NUCLEOTIDE SEQUENCE [LARGE SCALE GENOMIC DNA]</scope>
</reference>
<evidence type="ECO:0000256" key="3">
    <source>
        <dbReference type="ARBA" id="ARBA00022989"/>
    </source>
</evidence>
<dbReference type="Gene3D" id="1.10.357.140">
    <property type="entry name" value="UbiA prenyltransferase"/>
    <property type="match status" value="1"/>
</dbReference>
<sequence>MVAHFYNIVWAWIALGRELEDVPRADRFRLWLKSLKLYLSILGFTDPQRPAAQKRHAMVAAVLTAIYDYDTDWQPATDFASSHFRTALFALVSDTKTRSIASKLFCRDLDQGFPEDGLDRGGYAFLAYQGMMGSDWLSGYPRHEIMRLGRLLQIVDDLHDLYKDRAHGDQNAFTTSRWRDFAAEARAFLRSSFYRKLEQHALVYRYLHLECLERLSELESKKPARGQFLVSIRPHTALFAAGLAVIGFRLAPEVPPLLAALTALGFAGVTASIMLYNDLADRYKDQRQGRLFASEHPLTIFKWWLAACSLAGAAVFGVAALDLSVAVFVVLVWLLGTLYSHAPRWCVVQNLVVALCSTAPALAGFVHEPDAFSSSLLPFAGAVFFLILGREILADIRDAPTDRDYKETIAVRYGQDRAISCLNGVWLIAAILLAWTLPPGWPWWLVTPPLAATLMGAGLYLANPQEEWLLPFTKRWADRLIAAAQIGLLILTA</sequence>